<organism evidence="6">
    <name type="scientific">Zygnema circumcarinatum</name>
    <name type="common">Green alga</name>
    <dbReference type="NCBI Taxonomy" id="35869"/>
    <lineage>
        <taxon>Eukaryota</taxon>
        <taxon>Viridiplantae</taxon>
        <taxon>Streptophyta</taxon>
        <taxon>Zygnematophyceae</taxon>
        <taxon>Zygnematophycidae</taxon>
        <taxon>Zygnematales</taxon>
        <taxon>Zygnemataceae</taxon>
        <taxon>Zygnema</taxon>
    </lineage>
</organism>
<dbReference type="GO" id="GO:0019843">
    <property type="term" value="F:rRNA binding"/>
    <property type="evidence" value="ECO:0007669"/>
    <property type="project" value="InterPro"/>
</dbReference>
<evidence type="ECO:0000256" key="1">
    <source>
        <dbReference type="ARBA" id="ARBA00009356"/>
    </source>
</evidence>
<dbReference type="Pfam" id="PF00347">
    <property type="entry name" value="Ribosomal_L6"/>
    <property type="match status" value="1"/>
</dbReference>
<dbReference type="SUPFAM" id="SSF56053">
    <property type="entry name" value="Ribosomal protein L6"/>
    <property type="match status" value="1"/>
</dbReference>
<dbReference type="GO" id="GO:0006412">
    <property type="term" value="P:translation"/>
    <property type="evidence" value="ECO:0007669"/>
    <property type="project" value="InterPro"/>
</dbReference>
<dbReference type="AlphaFoldDB" id="A0A6N0GXK7"/>
<dbReference type="InterPro" id="IPR000702">
    <property type="entry name" value="Ribosomal_uL6-like"/>
</dbReference>
<dbReference type="PROSITE" id="PS00525">
    <property type="entry name" value="RIBOSOMAL_L6_1"/>
    <property type="match status" value="1"/>
</dbReference>
<name>A0A6N0GXK7_ZYGCR</name>
<dbReference type="InterPro" id="IPR036789">
    <property type="entry name" value="Ribosomal_uL6-like_a/b-dom_sf"/>
</dbReference>
<protein>
    <submittedName>
        <fullName evidence="6">Ribosomal protein L6</fullName>
    </submittedName>
</protein>
<evidence type="ECO:0000256" key="2">
    <source>
        <dbReference type="ARBA" id="ARBA00022980"/>
    </source>
</evidence>
<accession>A0A6N0GXK7</accession>
<geneLocation type="mitochondrion" evidence="6"/>
<reference evidence="6" key="1">
    <citation type="journal article" date="2020" name="J. Exp. Bot.">
        <title>Zygnema circumcarinatum UTEX 1559 chloroplast and mitochondrial genomes provide insight into land plant evolution.</title>
        <authorList>
            <person name="Orton L.M."/>
            <person name="Fitzek E."/>
            <person name="Feng X."/>
            <person name="Grayburn W.S."/>
            <person name="Mower J.P."/>
            <person name="Liu K."/>
            <person name="Zhang C."/>
            <person name="Duvall M.R."/>
            <person name="Yin Y."/>
        </authorList>
    </citation>
    <scope>NUCLEOTIDE SEQUENCE</scope>
    <source>
        <strain evidence="6">UTEX 1559 mating type +</strain>
    </source>
</reference>
<feature type="domain" description="Large ribosomal subunit protein uL6 alpha-beta" evidence="5">
    <location>
        <begin position="12"/>
        <end position="88"/>
    </location>
</feature>
<dbReference type="PANTHER" id="PTHR11655">
    <property type="entry name" value="60S/50S RIBOSOMAL PROTEIN L6/L9"/>
    <property type="match status" value="1"/>
</dbReference>
<dbReference type="InterPro" id="IPR019906">
    <property type="entry name" value="Ribosomal_uL6_bac-type"/>
</dbReference>
<sequence>MQANFVCYLEIVGVGYKANTDAQGTCLYLKLGLSHDVKLIVPPLVRVFCLKPTLICCTGTNLQKVTQFAAIVKSCKPPEVYKGKGIRYRNEILVQKQGKKK</sequence>
<dbReference type="GO" id="GO:0005840">
    <property type="term" value="C:ribosome"/>
    <property type="evidence" value="ECO:0007669"/>
    <property type="project" value="UniProtKB-KW"/>
</dbReference>
<comment type="similarity">
    <text evidence="1 4">Belongs to the universal ribosomal protein uL6 family.</text>
</comment>
<evidence type="ECO:0000259" key="5">
    <source>
        <dbReference type="Pfam" id="PF00347"/>
    </source>
</evidence>
<evidence type="ECO:0000256" key="4">
    <source>
        <dbReference type="RuleBase" id="RU003869"/>
    </source>
</evidence>
<proteinExistence type="inferred from homology"/>
<gene>
    <name evidence="6" type="primary">rpl6</name>
</gene>
<dbReference type="Gene3D" id="3.90.930.12">
    <property type="entry name" value="Ribosomal protein L6, alpha-beta domain"/>
    <property type="match status" value="1"/>
</dbReference>
<keyword evidence="2 4" id="KW-0689">Ribosomal protein</keyword>
<dbReference type="GO" id="GO:1990904">
    <property type="term" value="C:ribonucleoprotein complex"/>
    <property type="evidence" value="ECO:0007669"/>
    <property type="project" value="UniProtKB-KW"/>
</dbReference>
<dbReference type="InterPro" id="IPR002358">
    <property type="entry name" value="Ribosomal_uL6_CS"/>
</dbReference>
<dbReference type="GeneID" id="79574884"/>
<keyword evidence="3 4" id="KW-0687">Ribonucleoprotein</keyword>
<dbReference type="EMBL" id="MT040698">
    <property type="protein sequence ID" value="QKQ14720.1"/>
    <property type="molecule type" value="Genomic_DNA"/>
</dbReference>
<evidence type="ECO:0000256" key="3">
    <source>
        <dbReference type="ARBA" id="ARBA00023274"/>
    </source>
</evidence>
<dbReference type="InterPro" id="IPR020040">
    <property type="entry name" value="Ribosomal_uL6_a/b-dom"/>
</dbReference>
<dbReference type="GO" id="GO:0003735">
    <property type="term" value="F:structural constituent of ribosome"/>
    <property type="evidence" value="ECO:0007669"/>
    <property type="project" value="InterPro"/>
</dbReference>
<dbReference type="PANTHER" id="PTHR11655:SF17">
    <property type="entry name" value="RIBOSOMAL PROTEIN L6-RELATED"/>
    <property type="match status" value="1"/>
</dbReference>
<evidence type="ECO:0000313" key="6">
    <source>
        <dbReference type="EMBL" id="QKQ14720.1"/>
    </source>
</evidence>
<dbReference type="PRINTS" id="PR00059">
    <property type="entry name" value="RIBOSOMALL6"/>
</dbReference>
<dbReference type="RefSeq" id="YP_010736391.1">
    <property type="nucleotide sequence ID" value="NC_072974.1"/>
</dbReference>
<keyword evidence="6" id="KW-0496">Mitochondrion</keyword>